<accession>X1BGL8</accession>
<proteinExistence type="predicted"/>
<name>X1BGL8_9ZZZZ</name>
<dbReference type="PROSITE" id="PS50943">
    <property type="entry name" value="HTH_CROC1"/>
    <property type="match status" value="1"/>
</dbReference>
<protein>
    <recommendedName>
        <fullName evidence="2">HTH cro/C1-type domain-containing protein</fullName>
    </recommendedName>
</protein>
<dbReference type="InterPro" id="IPR010982">
    <property type="entry name" value="Lambda_DNA-bd_dom_sf"/>
</dbReference>
<keyword evidence="1" id="KW-0812">Transmembrane</keyword>
<keyword evidence="1" id="KW-0472">Membrane</keyword>
<reference evidence="3" key="1">
    <citation type="journal article" date="2014" name="Front. Microbiol.">
        <title>High frequency of phylogenetically diverse reductive dehalogenase-homologous genes in deep subseafloor sedimentary metagenomes.</title>
        <authorList>
            <person name="Kawai M."/>
            <person name="Futagami T."/>
            <person name="Toyoda A."/>
            <person name="Takaki Y."/>
            <person name="Nishi S."/>
            <person name="Hori S."/>
            <person name="Arai W."/>
            <person name="Tsubouchi T."/>
            <person name="Morono Y."/>
            <person name="Uchiyama I."/>
            <person name="Ito T."/>
            <person name="Fujiyama A."/>
            <person name="Inagaki F."/>
            <person name="Takami H."/>
        </authorList>
    </citation>
    <scope>NUCLEOTIDE SEQUENCE</scope>
    <source>
        <strain evidence="3">Expedition CK06-06</strain>
    </source>
</reference>
<evidence type="ECO:0000256" key="1">
    <source>
        <dbReference type="SAM" id="Phobius"/>
    </source>
</evidence>
<dbReference type="AlphaFoldDB" id="X1BGL8"/>
<dbReference type="Gene3D" id="1.10.260.40">
    <property type="entry name" value="lambda repressor-like DNA-binding domains"/>
    <property type="match status" value="1"/>
</dbReference>
<dbReference type="SUPFAM" id="SSF47413">
    <property type="entry name" value="lambda repressor-like DNA-binding domains"/>
    <property type="match status" value="1"/>
</dbReference>
<dbReference type="CDD" id="cd00093">
    <property type="entry name" value="HTH_XRE"/>
    <property type="match status" value="1"/>
</dbReference>
<comment type="caution">
    <text evidence="3">The sequence shown here is derived from an EMBL/GenBank/DDBJ whole genome shotgun (WGS) entry which is preliminary data.</text>
</comment>
<dbReference type="InterPro" id="IPR001387">
    <property type="entry name" value="Cro/C1-type_HTH"/>
</dbReference>
<gene>
    <name evidence="3" type="ORF">S01H4_08667</name>
</gene>
<keyword evidence="1" id="KW-1133">Transmembrane helix</keyword>
<feature type="domain" description="HTH cro/C1-type" evidence="2">
    <location>
        <begin position="53"/>
        <end position="88"/>
    </location>
</feature>
<organism evidence="3">
    <name type="scientific">marine sediment metagenome</name>
    <dbReference type="NCBI Taxonomy" id="412755"/>
    <lineage>
        <taxon>unclassified sequences</taxon>
        <taxon>metagenomes</taxon>
        <taxon>ecological metagenomes</taxon>
    </lineage>
</organism>
<dbReference type="GO" id="GO:0003677">
    <property type="term" value="F:DNA binding"/>
    <property type="evidence" value="ECO:0007669"/>
    <property type="project" value="InterPro"/>
</dbReference>
<evidence type="ECO:0000259" key="2">
    <source>
        <dbReference type="PROSITE" id="PS50943"/>
    </source>
</evidence>
<feature type="transmembrane region" description="Helical" evidence="1">
    <location>
        <begin position="6"/>
        <end position="22"/>
    </location>
</feature>
<evidence type="ECO:0000313" key="3">
    <source>
        <dbReference type="EMBL" id="GAG71186.1"/>
    </source>
</evidence>
<dbReference type="EMBL" id="BART01003007">
    <property type="protein sequence ID" value="GAG71186.1"/>
    <property type="molecule type" value="Genomic_DNA"/>
</dbReference>
<sequence length="91" mass="10731">MVLLVYQFHFLNYVALVLTLIAQKKPQTNLKKQAFKPKRIEELEIVLDYAKRIRNIRSNLRLNQDQFAQKLNEKPSLLRRIEAGKVEPPSN</sequence>